<evidence type="ECO:0000313" key="3">
    <source>
        <dbReference type="Proteomes" id="UP001418222"/>
    </source>
</evidence>
<evidence type="ECO:0000256" key="1">
    <source>
        <dbReference type="SAM" id="MobiDB-lite"/>
    </source>
</evidence>
<dbReference type="AlphaFoldDB" id="A0AAP0BFA1"/>
<dbReference type="PANTHER" id="PTHR35109:SF1">
    <property type="entry name" value="GLUTAMATE RACEMASE"/>
    <property type="match status" value="1"/>
</dbReference>
<protein>
    <submittedName>
        <fullName evidence="2">Uncharacterized protein</fullName>
    </submittedName>
</protein>
<comment type="caution">
    <text evidence="2">The sequence shown here is derived from an EMBL/GenBank/DDBJ whole genome shotgun (WGS) entry which is preliminary data.</text>
</comment>
<proteinExistence type="predicted"/>
<accession>A0AAP0BFA1</accession>
<keyword evidence="3" id="KW-1185">Reference proteome</keyword>
<reference evidence="2 3" key="1">
    <citation type="journal article" date="2022" name="Nat. Plants">
        <title>Genomes of leafy and leafless Platanthera orchids illuminate the evolution of mycoheterotrophy.</title>
        <authorList>
            <person name="Li M.H."/>
            <person name="Liu K.W."/>
            <person name="Li Z."/>
            <person name="Lu H.C."/>
            <person name="Ye Q.L."/>
            <person name="Zhang D."/>
            <person name="Wang J.Y."/>
            <person name="Li Y.F."/>
            <person name="Zhong Z.M."/>
            <person name="Liu X."/>
            <person name="Yu X."/>
            <person name="Liu D.K."/>
            <person name="Tu X.D."/>
            <person name="Liu B."/>
            <person name="Hao Y."/>
            <person name="Liao X.Y."/>
            <person name="Jiang Y.T."/>
            <person name="Sun W.H."/>
            <person name="Chen J."/>
            <person name="Chen Y.Q."/>
            <person name="Ai Y."/>
            <person name="Zhai J.W."/>
            <person name="Wu S.S."/>
            <person name="Zhou Z."/>
            <person name="Hsiao Y.Y."/>
            <person name="Wu W.L."/>
            <person name="Chen Y.Y."/>
            <person name="Lin Y.F."/>
            <person name="Hsu J.L."/>
            <person name="Li C.Y."/>
            <person name="Wang Z.W."/>
            <person name="Zhao X."/>
            <person name="Zhong W.Y."/>
            <person name="Ma X.K."/>
            <person name="Ma L."/>
            <person name="Huang J."/>
            <person name="Chen G.Z."/>
            <person name="Huang M.Z."/>
            <person name="Huang L."/>
            <person name="Peng D.H."/>
            <person name="Luo Y.B."/>
            <person name="Zou S.Q."/>
            <person name="Chen S.P."/>
            <person name="Lan S."/>
            <person name="Tsai W.C."/>
            <person name="Van de Peer Y."/>
            <person name="Liu Z.J."/>
        </authorList>
    </citation>
    <scope>NUCLEOTIDE SEQUENCE [LARGE SCALE GENOMIC DNA]</scope>
    <source>
        <strain evidence="2">Lor287</strain>
    </source>
</reference>
<gene>
    <name evidence="2" type="ORF">KSP39_PZI012142</name>
</gene>
<dbReference type="PANTHER" id="PTHR35109">
    <property type="entry name" value="GLUTAMATE RACEMASE"/>
    <property type="match status" value="1"/>
</dbReference>
<feature type="region of interest" description="Disordered" evidence="1">
    <location>
        <begin position="1"/>
        <end position="81"/>
    </location>
</feature>
<sequence>MGAATGRRAEERWPASCSGEGMCADREASPGRPHAGFRGRTQTLEAAREKAVRRPHRNRPGILRELGDGPRRSVVRPSPGGRLCGVRPGGWPSTPPARELKRGRRIVNFAIHGLNEQKNIELKEDEENENKSGQILEEGRSYWIPHERTGIYYPLGYEYVMKDIPKGAASFGGSYWLRESEGVEKPASNDTCNEIFNHPFLDV</sequence>
<organism evidence="2 3">
    <name type="scientific">Platanthera zijinensis</name>
    <dbReference type="NCBI Taxonomy" id="2320716"/>
    <lineage>
        <taxon>Eukaryota</taxon>
        <taxon>Viridiplantae</taxon>
        <taxon>Streptophyta</taxon>
        <taxon>Embryophyta</taxon>
        <taxon>Tracheophyta</taxon>
        <taxon>Spermatophyta</taxon>
        <taxon>Magnoliopsida</taxon>
        <taxon>Liliopsida</taxon>
        <taxon>Asparagales</taxon>
        <taxon>Orchidaceae</taxon>
        <taxon>Orchidoideae</taxon>
        <taxon>Orchideae</taxon>
        <taxon>Orchidinae</taxon>
        <taxon>Platanthera</taxon>
    </lineage>
</organism>
<name>A0AAP0BFA1_9ASPA</name>
<dbReference type="EMBL" id="JBBWWQ010000010">
    <property type="protein sequence ID" value="KAK8937118.1"/>
    <property type="molecule type" value="Genomic_DNA"/>
</dbReference>
<dbReference type="Proteomes" id="UP001418222">
    <property type="component" value="Unassembled WGS sequence"/>
</dbReference>
<evidence type="ECO:0000313" key="2">
    <source>
        <dbReference type="EMBL" id="KAK8937118.1"/>
    </source>
</evidence>